<dbReference type="Gene3D" id="1.50.10.10">
    <property type="match status" value="1"/>
</dbReference>
<dbReference type="InterPro" id="IPR007822">
    <property type="entry name" value="LANC-like"/>
</dbReference>
<dbReference type="NCBIfam" id="TIGR03897">
    <property type="entry name" value="lanti_2_LanM"/>
    <property type="match status" value="1"/>
</dbReference>
<name>A0A841KGL0_9GAMM</name>
<feature type="binding site" evidence="1">
    <location>
        <position position="834"/>
    </location>
    <ligand>
        <name>Zn(2+)</name>
        <dbReference type="ChEBI" id="CHEBI:29105"/>
    </ligand>
</feature>
<evidence type="ECO:0000256" key="1">
    <source>
        <dbReference type="PIRSR" id="PIRSR607822-1"/>
    </source>
</evidence>
<dbReference type="InterPro" id="IPR017146">
    <property type="entry name" value="Lanti_2_LanM"/>
</dbReference>
<dbReference type="Pfam" id="PF05147">
    <property type="entry name" value="LANC_like"/>
    <property type="match status" value="1"/>
</dbReference>
<dbReference type="InterPro" id="IPR012341">
    <property type="entry name" value="6hp_glycosidase-like_sf"/>
</dbReference>
<dbReference type="PIRSF" id="PIRSF037228">
    <property type="entry name" value="Lant_mod_RumM"/>
    <property type="match status" value="1"/>
</dbReference>
<dbReference type="EMBL" id="JACHET010000001">
    <property type="protein sequence ID" value="MBB6184185.1"/>
    <property type="molecule type" value="Genomic_DNA"/>
</dbReference>
<dbReference type="PRINTS" id="PR01950">
    <property type="entry name" value="LANCSUPER"/>
</dbReference>
<sequence>MASPKDAPDFDAALGCLLLPALEGLAVQAARIPGFEPEEQEALHAAARESLLVTLHRKLGRLLLLELNAARENGQLQGDDTEARWQDFLRKASRIEFWESMHAHYPTLRRRLDILIDGRCQAALELARRWAKDRDTLAPLCGRPVGRLREIGFGAGDTHLHGRSVVLLRCDGGRLLYKPRSLRIDASLRAFIDTLIARHDAPSSMRVPEVICADGYGWSAHVAHRYAEGDDELRAFYRGLGHWLAVMRLLGGTDMHAENMIACGPSPVVIDCETLFTPPAPARDSGFGAAMDRAAERIAGTAMGVGILPGRGAGLGWKGVDTSAAGSLPGQQPRMQQSDIVDAGTDRARLGEVWVDAPIAQNHPSPEPALAQYWPHVLDAFDAMTATLQRLDGAAALQPMLQDFAACRVRVVTRATEVYAQLARMLWHPVSLHREAPARERARDLLARMAQNVSSAPGQADIIEAEIDDLEEGDIPYFTTRVRDGRIEGPRGTRWRDTGPRIDAALAHWRGMDMELERQVIRSALVSAYVNDGWSPSDTSLWPAREQVRHADLDARRRARLREMMQRLRTHAIEADDGSVAWIAPTFDPATGWSVRPLGPDLYGGMSGMAVLVAGYLREMRAGRVDELAGMDDLLARVRHTLDLGEARNARMRAEGVKMRPPSVGAYFGLASQVWARLLLHAWGMDDASALERACRVADGMAEAAAAAPEAHDLLIGRAGAIPILQALAAHSGQTRYATLAANMGDELCAQALREDGRAHWKNPSWPDGIGGFAHGVTGVAWALEHLARAGGNVAHRETAQAAFAFEAHLYDGDEGNWLDLRMIEGFRSAAAWCHGAVGIGLAHAHLDPSWQRPETRRTLRRAAAATWRLGMGWNHCLCHGDAGSWELLRTAIRAGEGPAGVTLASLDAALLTGVEDHGVSCGMTRDTFSPGLLPGEGGMAWQLLRMHPESDLPSLLLPGDGLEAAVSVAERTTRSDAAIRSAVAETETP</sequence>
<keyword evidence="1" id="KW-0862">Zinc</keyword>
<organism evidence="3 4">
    <name type="scientific">Oleiagrimonas soli</name>
    <dbReference type="NCBI Taxonomy" id="1543381"/>
    <lineage>
        <taxon>Bacteria</taxon>
        <taxon>Pseudomonadati</taxon>
        <taxon>Pseudomonadota</taxon>
        <taxon>Gammaproteobacteria</taxon>
        <taxon>Lysobacterales</taxon>
        <taxon>Rhodanobacteraceae</taxon>
        <taxon>Oleiagrimonas</taxon>
    </lineage>
</organism>
<reference evidence="3 4" key="1">
    <citation type="submission" date="2020-08" db="EMBL/GenBank/DDBJ databases">
        <title>Genomic Encyclopedia of Type Strains, Phase IV (KMG-IV): sequencing the most valuable type-strain genomes for metagenomic binning, comparative biology and taxonomic classification.</title>
        <authorList>
            <person name="Goeker M."/>
        </authorList>
    </citation>
    <scope>NUCLEOTIDE SEQUENCE [LARGE SCALE GENOMIC DNA]</scope>
    <source>
        <strain evidence="3 4">DSM 107085</strain>
    </source>
</reference>
<evidence type="ECO:0000313" key="4">
    <source>
        <dbReference type="Proteomes" id="UP000560000"/>
    </source>
</evidence>
<protein>
    <submittedName>
        <fullName evidence="3">Type 2 lantibiotic biosynthesis protein LanM</fullName>
    </submittedName>
</protein>
<feature type="domain" description="Lantibiotic biosynthesis protein dehydration" evidence="2">
    <location>
        <begin position="105"/>
        <end position="481"/>
    </location>
</feature>
<evidence type="ECO:0000313" key="3">
    <source>
        <dbReference type="EMBL" id="MBB6184185.1"/>
    </source>
</evidence>
<dbReference type="Proteomes" id="UP000560000">
    <property type="component" value="Unassembled WGS sequence"/>
</dbReference>
<dbReference type="CDD" id="cd04792">
    <property type="entry name" value="LanM-like"/>
    <property type="match status" value="1"/>
</dbReference>
<feature type="binding site" evidence="1">
    <location>
        <position position="880"/>
    </location>
    <ligand>
        <name>Zn(2+)</name>
        <dbReference type="ChEBI" id="CHEBI:29105"/>
    </ligand>
</feature>
<gene>
    <name evidence="3" type="ORF">HNQ86_001530</name>
</gene>
<proteinExistence type="predicted"/>
<dbReference type="SUPFAM" id="SSF158745">
    <property type="entry name" value="LanC-like"/>
    <property type="match status" value="1"/>
</dbReference>
<keyword evidence="1" id="KW-0479">Metal-binding</keyword>
<feature type="binding site" evidence="1">
    <location>
        <position position="879"/>
    </location>
    <ligand>
        <name>Zn(2+)</name>
        <dbReference type="ChEBI" id="CHEBI:29105"/>
    </ligand>
</feature>
<evidence type="ECO:0000259" key="2">
    <source>
        <dbReference type="Pfam" id="PF13575"/>
    </source>
</evidence>
<dbReference type="GO" id="GO:0005975">
    <property type="term" value="P:carbohydrate metabolic process"/>
    <property type="evidence" value="ECO:0007669"/>
    <property type="project" value="InterPro"/>
</dbReference>
<dbReference type="GO" id="GO:0031179">
    <property type="term" value="P:peptide modification"/>
    <property type="evidence" value="ECO:0007669"/>
    <property type="project" value="InterPro"/>
</dbReference>
<dbReference type="GO" id="GO:0046872">
    <property type="term" value="F:metal ion binding"/>
    <property type="evidence" value="ECO:0007669"/>
    <property type="project" value="UniProtKB-KW"/>
</dbReference>
<dbReference type="OrthoDB" id="9148343at2"/>
<dbReference type="RefSeq" id="WP_081945066.1">
    <property type="nucleotide sequence ID" value="NZ_JACHET010000001.1"/>
</dbReference>
<dbReference type="AlphaFoldDB" id="A0A841KGL0"/>
<dbReference type="Pfam" id="PF13575">
    <property type="entry name" value="DUF4135"/>
    <property type="match status" value="1"/>
</dbReference>
<accession>A0A841KGL0</accession>
<comment type="caution">
    <text evidence="3">The sequence shown here is derived from an EMBL/GenBank/DDBJ whole genome shotgun (WGS) entry which is preliminary data.</text>
</comment>
<dbReference type="SMART" id="SM01260">
    <property type="entry name" value="LANC_like"/>
    <property type="match status" value="1"/>
</dbReference>
<dbReference type="InterPro" id="IPR025410">
    <property type="entry name" value="Lant_dehyd"/>
</dbReference>